<keyword evidence="1" id="KW-0808">Transferase</keyword>
<evidence type="ECO:0000256" key="6">
    <source>
        <dbReference type="PROSITE-ProRule" id="PRU10141"/>
    </source>
</evidence>
<dbReference type="PROSITE" id="PS00108">
    <property type="entry name" value="PROTEIN_KINASE_ST"/>
    <property type="match status" value="1"/>
</dbReference>
<evidence type="ECO:0000256" key="3">
    <source>
        <dbReference type="ARBA" id="ARBA00022777"/>
    </source>
</evidence>
<dbReference type="InterPro" id="IPR011009">
    <property type="entry name" value="Kinase-like_dom_sf"/>
</dbReference>
<dbReference type="Proteomes" id="UP001432027">
    <property type="component" value="Unassembled WGS sequence"/>
</dbReference>
<dbReference type="EMBL" id="BTSX01000002">
    <property type="protein sequence ID" value="GMS86517.1"/>
    <property type="molecule type" value="Genomic_DNA"/>
</dbReference>
<dbReference type="GO" id="GO:0004694">
    <property type="term" value="F:eukaryotic translation initiation factor 2alpha kinase activity"/>
    <property type="evidence" value="ECO:0007669"/>
    <property type="project" value="TreeGrafter"/>
</dbReference>
<dbReference type="Pfam" id="PF00069">
    <property type="entry name" value="Pkinase"/>
    <property type="match status" value="1"/>
</dbReference>
<feature type="compositionally biased region" description="Basic and acidic residues" evidence="8">
    <location>
        <begin position="31"/>
        <end position="52"/>
    </location>
</feature>
<dbReference type="AlphaFoldDB" id="A0AAV5ST22"/>
<evidence type="ECO:0000256" key="5">
    <source>
        <dbReference type="ARBA" id="ARBA00037982"/>
    </source>
</evidence>
<keyword evidence="11" id="KW-1185">Reference proteome</keyword>
<evidence type="ECO:0000313" key="11">
    <source>
        <dbReference type="Proteomes" id="UP001432027"/>
    </source>
</evidence>
<sequence>FRKRKNENNEGRERTNSPSPSSYEPPSKQQHHQEIEALKEKESRLTNEKITRQQDNNKDRFVNEFTVIDILGIGGFGSVFKANHITDDTLYAVKRIAVEPSEKRIAQSLKEVRVLAKLDHKHIVRYHSSWIEKPAAAEQYDVDEQILKTIGPNEYEIMNYDKDSVFIYIQTQLCKYSLTKWLRDNTTSSSRNLNRMKKWFLQILSGVEYLHGMKLIHRDLKPCNILFVEKDRIKICDMGIVAERKEGADGAEITATYNDRHGTWIYKSPEQVRSICVSSSSLIFV</sequence>
<feature type="compositionally biased region" description="Basic and acidic residues" evidence="8">
    <location>
        <begin position="1"/>
        <end position="15"/>
    </location>
</feature>
<evidence type="ECO:0000313" key="10">
    <source>
        <dbReference type="EMBL" id="GMS86517.1"/>
    </source>
</evidence>
<feature type="compositionally biased region" description="Low complexity" evidence="8">
    <location>
        <begin position="17"/>
        <end position="27"/>
    </location>
</feature>
<keyword evidence="2 6" id="KW-0547">Nucleotide-binding</keyword>
<dbReference type="InterPro" id="IPR008271">
    <property type="entry name" value="Ser/Thr_kinase_AS"/>
</dbReference>
<dbReference type="GO" id="GO:0005634">
    <property type="term" value="C:nucleus"/>
    <property type="evidence" value="ECO:0007669"/>
    <property type="project" value="TreeGrafter"/>
</dbReference>
<dbReference type="PANTHER" id="PTHR11042">
    <property type="entry name" value="EUKARYOTIC TRANSLATION INITIATION FACTOR 2-ALPHA KINASE EIF2-ALPHA KINASE -RELATED"/>
    <property type="match status" value="1"/>
</dbReference>
<dbReference type="SUPFAM" id="SSF56112">
    <property type="entry name" value="Protein kinase-like (PK-like)"/>
    <property type="match status" value="1"/>
</dbReference>
<comment type="caution">
    <text evidence="10">The sequence shown here is derived from an EMBL/GenBank/DDBJ whole genome shotgun (WGS) entry which is preliminary data.</text>
</comment>
<dbReference type="Gene3D" id="3.30.200.20">
    <property type="entry name" value="Phosphorylase Kinase, domain 1"/>
    <property type="match status" value="1"/>
</dbReference>
<dbReference type="SMART" id="SM00220">
    <property type="entry name" value="S_TKc"/>
    <property type="match status" value="1"/>
</dbReference>
<dbReference type="GO" id="GO:0005737">
    <property type="term" value="C:cytoplasm"/>
    <property type="evidence" value="ECO:0007669"/>
    <property type="project" value="TreeGrafter"/>
</dbReference>
<dbReference type="InterPro" id="IPR050339">
    <property type="entry name" value="CC_SR_Kinase"/>
</dbReference>
<dbReference type="PROSITE" id="PS00107">
    <property type="entry name" value="PROTEIN_KINASE_ATP"/>
    <property type="match status" value="1"/>
</dbReference>
<organism evidence="10 11">
    <name type="scientific">Pristionchus entomophagus</name>
    <dbReference type="NCBI Taxonomy" id="358040"/>
    <lineage>
        <taxon>Eukaryota</taxon>
        <taxon>Metazoa</taxon>
        <taxon>Ecdysozoa</taxon>
        <taxon>Nematoda</taxon>
        <taxon>Chromadorea</taxon>
        <taxon>Rhabditida</taxon>
        <taxon>Rhabditina</taxon>
        <taxon>Diplogasteromorpha</taxon>
        <taxon>Diplogasteroidea</taxon>
        <taxon>Neodiplogasteridae</taxon>
        <taxon>Pristionchus</taxon>
    </lineage>
</organism>
<accession>A0AAV5ST22</accession>
<protein>
    <recommendedName>
        <fullName evidence="9">Protein kinase domain-containing protein</fullName>
    </recommendedName>
</protein>
<feature type="binding site" evidence="6">
    <location>
        <position position="94"/>
    </location>
    <ligand>
        <name>ATP</name>
        <dbReference type="ChEBI" id="CHEBI:30616"/>
    </ligand>
</feature>
<name>A0AAV5ST22_9BILA</name>
<keyword evidence="4 6" id="KW-0067">ATP-binding</keyword>
<feature type="domain" description="Protein kinase" evidence="9">
    <location>
        <begin position="65"/>
        <end position="285"/>
    </location>
</feature>
<dbReference type="InterPro" id="IPR000719">
    <property type="entry name" value="Prot_kinase_dom"/>
</dbReference>
<feature type="non-terminal residue" evidence="10">
    <location>
        <position position="1"/>
    </location>
</feature>
<gene>
    <name evidence="10" type="ORF">PENTCL1PPCAC_8692</name>
</gene>
<dbReference type="FunFam" id="3.30.200.20:FF:000706">
    <property type="entry name" value="Protein kinase"/>
    <property type="match status" value="1"/>
</dbReference>
<dbReference type="InterPro" id="IPR017441">
    <property type="entry name" value="Protein_kinase_ATP_BS"/>
</dbReference>
<evidence type="ECO:0000256" key="4">
    <source>
        <dbReference type="ARBA" id="ARBA00022840"/>
    </source>
</evidence>
<feature type="region of interest" description="Disordered" evidence="8">
    <location>
        <begin position="1"/>
        <end position="52"/>
    </location>
</feature>
<proteinExistence type="inferred from homology"/>
<comment type="similarity">
    <text evidence="5">Belongs to the protein kinase superfamily. Ser/Thr protein kinase family. GCN2 subfamily.</text>
</comment>
<keyword evidence="7" id="KW-0723">Serine/threonine-protein kinase</keyword>
<dbReference type="GO" id="GO:0005524">
    <property type="term" value="F:ATP binding"/>
    <property type="evidence" value="ECO:0007669"/>
    <property type="project" value="UniProtKB-UniRule"/>
</dbReference>
<evidence type="ECO:0000256" key="1">
    <source>
        <dbReference type="ARBA" id="ARBA00022679"/>
    </source>
</evidence>
<evidence type="ECO:0000256" key="7">
    <source>
        <dbReference type="RuleBase" id="RU000304"/>
    </source>
</evidence>
<evidence type="ECO:0000259" key="9">
    <source>
        <dbReference type="PROSITE" id="PS50011"/>
    </source>
</evidence>
<dbReference type="Gene3D" id="1.10.510.10">
    <property type="entry name" value="Transferase(Phosphotransferase) domain 1"/>
    <property type="match status" value="1"/>
</dbReference>
<evidence type="ECO:0000256" key="8">
    <source>
        <dbReference type="SAM" id="MobiDB-lite"/>
    </source>
</evidence>
<evidence type="ECO:0000256" key="2">
    <source>
        <dbReference type="ARBA" id="ARBA00022741"/>
    </source>
</evidence>
<reference evidence="10" key="1">
    <citation type="submission" date="2023-10" db="EMBL/GenBank/DDBJ databases">
        <title>Genome assembly of Pristionchus species.</title>
        <authorList>
            <person name="Yoshida K."/>
            <person name="Sommer R.J."/>
        </authorList>
    </citation>
    <scope>NUCLEOTIDE SEQUENCE</scope>
    <source>
        <strain evidence="10">RS0144</strain>
    </source>
</reference>
<keyword evidence="3" id="KW-0418">Kinase</keyword>
<dbReference type="PANTHER" id="PTHR11042:SF91">
    <property type="entry name" value="EUKARYOTIC TRANSLATION INITIATION FACTOR 2-ALPHA KINASE"/>
    <property type="match status" value="1"/>
</dbReference>
<dbReference type="PROSITE" id="PS50011">
    <property type="entry name" value="PROTEIN_KINASE_DOM"/>
    <property type="match status" value="1"/>
</dbReference>